<sequence>MWLSAGEPMERRRVACSLVERIPRVSAKLWETARSQILRHDQRQLNEERFVGMLCDVSRSDR</sequence>
<keyword evidence="2" id="KW-1185">Reference proteome</keyword>
<accession>A0AAP0NYM7</accession>
<evidence type="ECO:0000313" key="1">
    <source>
        <dbReference type="EMBL" id="KAK9121076.1"/>
    </source>
</evidence>
<dbReference type="Proteomes" id="UP001420932">
    <property type="component" value="Unassembled WGS sequence"/>
</dbReference>
<protein>
    <submittedName>
        <fullName evidence="1">Uncharacterized protein</fullName>
    </submittedName>
</protein>
<reference evidence="1 2" key="1">
    <citation type="submission" date="2024-01" db="EMBL/GenBank/DDBJ databases">
        <title>Genome assemblies of Stephania.</title>
        <authorList>
            <person name="Yang L."/>
        </authorList>
    </citation>
    <scope>NUCLEOTIDE SEQUENCE [LARGE SCALE GENOMIC DNA]</scope>
    <source>
        <strain evidence="1">YNDBR</strain>
        <tissue evidence="1">Leaf</tissue>
    </source>
</reference>
<name>A0AAP0NYM7_9MAGN</name>
<organism evidence="1 2">
    <name type="scientific">Stephania yunnanensis</name>
    <dbReference type="NCBI Taxonomy" id="152371"/>
    <lineage>
        <taxon>Eukaryota</taxon>
        <taxon>Viridiplantae</taxon>
        <taxon>Streptophyta</taxon>
        <taxon>Embryophyta</taxon>
        <taxon>Tracheophyta</taxon>
        <taxon>Spermatophyta</taxon>
        <taxon>Magnoliopsida</taxon>
        <taxon>Ranunculales</taxon>
        <taxon>Menispermaceae</taxon>
        <taxon>Menispermoideae</taxon>
        <taxon>Cissampelideae</taxon>
        <taxon>Stephania</taxon>
    </lineage>
</organism>
<proteinExistence type="predicted"/>
<comment type="caution">
    <text evidence="1">The sequence shown here is derived from an EMBL/GenBank/DDBJ whole genome shotgun (WGS) entry which is preliminary data.</text>
</comment>
<dbReference type="EMBL" id="JBBNAF010000008">
    <property type="protein sequence ID" value="KAK9121076.1"/>
    <property type="molecule type" value="Genomic_DNA"/>
</dbReference>
<evidence type="ECO:0000313" key="2">
    <source>
        <dbReference type="Proteomes" id="UP001420932"/>
    </source>
</evidence>
<dbReference type="AlphaFoldDB" id="A0AAP0NYM7"/>
<gene>
    <name evidence="1" type="ORF">Syun_018693</name>
</gene>